<keyword evidence="3" id="KW-1185">Reference proteome</keyword>
<name>A0ABQ8CHI1_BRANA</name>
<evidence type="ECO:0000256" key="1">
    <source>
        <dbReference type="SAM" id="MobiDB-lite"/>
    </source>
</evidence>
<dbReference type="EMBL" id="JAGKQM010000008">
    <property type="protein sequence ID" value="KAH0916526.1"/>
    <property type="molecule type" value="Genomic_DNA"/>
</dbReference>
<proteinExistence type="predicted"/>
<evidence type="ECO:0000313" key="2">
    <source>
        <dbReference type="EMBL" id="KAH0916526.1"/>
    </source>
</evidence>
<evidence type="ECO:0000313" key="3">
    <source>
        <dbReference type="Proteomes" id="UP000824890"/>
    </source>
</evidence>
<feature type="non-terminal residue" evidence="2">
    <location>
        <position position="1"/>
    </location>
</feature>
<dbReference type="PANTHER" id="PTHR31579">
    <property type="entry name" value="OS03G0796600 PROTEIN"/>
    <property type="match status" value="1"/>
</dbReference>
<feature type="region of interest" description="Disordered" evidence="1">
    <location>
        <begin position="423"/>
        <end position="474"/>
    </location>
</feature>
<feature type="compositionally biased region" description="Polar residues" evidence="1">
    <location>
        <begin position="436"/>
        <end position="464"/>
    </location>
</feature>
<feature type="non-terminal residue" evidence="2">
    <location>
        <position position="493"/>
    </location>
</feature>
<sequence length="493" mass="55974">SPKRGEARKRAYKMVEIPRRVDILAAAFDVEAARARLPCDSSSGSDHFPDETADLWDLVESFMDSEVKALPEDIPMEDKDDKSDVDDDYEDVKERLREICENLSGGGERRRIIEEVVNAREFVGEKRLLMAYLRDKGFDAGLCKSKWERFGKNTAGKYEYVDVNRGEKNRFIVETNLAGEFVIAKPTTRYLSLLAQLPRVFVGTPEELKKLVRIMCFEIRRSMKRAEIHVPPWRRNAYMQAKWFGHYKRTSNEVVTRVKSCGCGPRVGFEGLAKTATFNGYKEVERMRQGLKVGQLTVAFTGSGKLYRKGTVHPSPQIKSDDHLLSLLPVAIFSLAAVLSPKDREVLAYLLSTASYSSNRNYTSRMNKTKLHEKSRLDNHAPLFHCDCFSCYTCYWVRWDSSPSRQLIHEIIDAYEDSLEKKKQTKKKKNIGESVQGKSSALASPSFGTNDSESLSQVTESIANGSEEAEEEKGSVRRFVSFIGEKVFGVWGM</sequence>
<dbReference type="PANTHER" id="PTHR31579:SF63">
    <property type="entry name" value="DUF506 FAMILY PROTEIN"/>
    <property type="match status" value="1"/>
</dbReference>
<dbReference type="NCBIfam" id="TIGR01615">
    <property type="entry name" value="A_thal_3542"/>
    <property type="match status" value="1"/>
</dbReference>
<gene>
    <name evidence="2" type="ORF">HID58_030972</name>
</gene>
<protein>
    <submittedName>
        <fullName evidence="2">Uncharacterized protein</fullName>
    </submittedName>
</protein>
<accession>A0ABQ8CHI1</accession>
<dbReference type="Proteomes" id="UP000824890">
    <property type="component" value="Unassembled WGS sequence"/>
</dbReference>
<dbReference type="Pfam" id="PF04720">
    <property type="entry name" value="PDDEXK_6"/>
    <property type="match status" value="1"/>
</dbReference>
<comment type="caution">
    <text evidence="2">The sequence shown here is derived from an EMBL/GenBank/DDBJ whole genome shotgun (WGS) entry which is preliminary data.</text>
</comment>
<reference evidence="2 3" key="1">
    <citation type="submission" date="2021-05" db="EMBL/GenBank/DDBJ databases">
        <title>Genome Assembly of Synthetic Allotetraploid Brassica napus Reveals Homoeologous Exchanges between Subgenomes.</title>
        <authorList>
            <person name="Davis J.T."/>
        </authorList>
    </citation>
    <scope>NUCLEOTIDE SEQUENCE [LARGE SCALE GENOMIC DNA]</scope>
    <source>
        <strain evidence="3">cv. Da-Ae</strain>
        <tissue evidence="2">Seedling</tissue>
    </source>
</reference>
<dbReference type="InterPro" id="IPR006502">
    <property type="entry name" value="PDDEXK-like"/>
</dbReference>
<organism evidence="2 3">
    <name type="scientific">Brassica napus</name>
    <name type="common">Rape</name>
    <dbReference type="NCBI Taxonomy" id="3708"/>
    <lineage>
        <taxon>Eukaryota</taxon>
        <taxon>Viridiplantae</taxon>
        <taxon>Streptophyta</taxon>
        <taxon>Embryophyta</taxon>
        <taxon>Tracheophyta</taxon>
        <taxon>Spermatophyta</taxon>
        <taxon>Magnoliopsida</taxon>
        <taxon>eudicotyledons</taxon>
        <taxon>Gunneridae</taxon>
        <taxon>Pentapetalae</taxon>
        <taxon>rosids</taxon>
        <taxon>malvids</taxon>
        <taxon>Brassicales</taxon>
        <taxon>Brassicaceae</taxon>
        <taxon>Brassiceae</taxon>
        <taxon>Brassica</taxon>
    </lineage>
</organism>